<evidence type="ECO:0000256" key="6">
    <source>
        <dbReference type="SAM" id="Phobius"/>
    </source>
</evidence>
<feature type="region of interest" description="Disordered" evidence="5">
    <location>
        <begin position="65"/>
        <end position="169"/>
    </location>
</feature>
<feature type="compositionally biased region" description="Low complexity" evidence="5">
    <location>
        <begin position="65"/>
        <end position="168"/>
    </location>
</feature>
<evidence type="ECO:0008006" key="10">
    <source>
        <dbReference type="Google" id="ProtNLM"/>
    </source>
</evidence>
<reference evidence="8 9" key="1">
    <citation type="submission" date="2015-10" db="EMBL/GenBank/DDBJ databases">
        <title>Genome sequencing of Penicillium freii.</title>
        <authorList>
            <person name="Nguyen H.D."/>
            <person name="Visagie C.M."/>
            <person name="Seifert K.A."/>
        </authorList>
    </citation>
    <scope>NUCLEOTIDE SEQUENCE [LARGE SCALE GENOMIC DNA]</scope>
    <source>
        <strain evidence="8 9">DAOM 242723</strain>
    </source>
</reference>
<comment type="subcellular location">
    <subcellularLocation>
        <location evidence="1">Membrane</location>
        <topology evidence="1">Single-pass membrane protein</topology>
    </subcellularLocation>
</comment>
<dbReference type="Proteomes" id="UP000055045">
    <property type="component" value="Unassembled WGS sequence"/>
</dbReference>
<sequence length="380" mass="40990">MKLSIFALCTVLCSQVFGHPYTSETTWLPATTTCTEELWVAPEPTEVGHLYGKRGYGEILQVRDATATTDSTTSTDTTTDTTDTTTSETSTSTTSTTAAPTSETSTSISSTYTTSTSTVSTSTTSTSMTSTSTSSTTSTTTTSSSTTTTSASTTTSTSTATATSSSTAELDEWNRRGNIAAIVFGCCMISLFGGLSLLYCLRNKAKARRIAARKELEASLSDSKIPLVAAKHNSATDLELNRSSMMFTNKPETEYLPTQDAPSVPNHHSHSHTSSTTSQTTAGQPSTREHMPRAYSNDQHTPLGGVSPFDRAPLSIRSKMSHACGILREDEYFRFVYLACHSGQVAHFLFHLLPSRAKIRYKSSGQSYKTNLFSKKVRTR</sequence>
<accession>A0A101MJE3</accession>
<dbReference type="InterPro" id="IPR051694">
    <property type="entry name" value="Immunoregulatory_rcpt-like"/>
</dbReference>
<dbReference type="AlphaFoldDB" id="A0A101MJE3"/>
<evidence type="ECO:0000313" key="9">
    <source>
        <dbReference type="Proteomes" id="UP000055045"/>
    </source>
</evidence>
<feature type="chain" id="PRO_5007100649" description="Mid2 domain-containing protein" evidence="7">
    <location>
        <begin position="19"/>
        <end position="380"/>
    </location>
</feature>
<evidence type="ECO:0000256" key="3">
    <source>
        <dbReference type="ARBA" id="ARBA00022989"/>
    </source>
</evidence>
<feature type="region of interest" description="Disordered" evidence="5">
    <location>
        <begin position="254"/>
        <end position="311"/>
    </location>
</feature>
<gene>
    <name evidence="8" type="ORF">ACN42_g5583</name>
</gene>
<feature type="transmembrane region" description="Helical" evidence="6">
    <location>
        <begin position="179"/>
        <end position="201"/>
    </location>
</feature>
<dbReference type="GO" id="GO:0016020">
    <property type="term" value="C:membrane"/>
    <property type="evidence" value="ECO:0007669"/>
    <property type="project" value="UniProtKB-SubCell"/>
</dbReference>
<evidence type="ECO:0000256" key="7">
    <source>
        <dbReference type="SAM" id="SignalP"/>
    </source>
</evidence>
<feature type="signal peptide" evidence="7">
    <location>
        <begin position="1"/>
        <end position="18"/>
    </location>
</feature>
<keyword evidence="7" id="KW-0732">Signal</keyword>
<dbReference type="PANTHER" id="PTHR15549:SF26">
    <property type="entry name" value="AXIAL BUDDING PATTERN PROTEIN 2-RELATED"/>
    <property type="match status" value="1"/>
</dbReference>
<keyword evidence="3 6" id="KW-1133">Transmembrane helix</keyword>
<keyword evidence="2 6" id="KW-0812">Transmembrane</keyword>
<protein>
    <recommendedName>
        <fullName evidence="10">Mid2 domain-containing protein</fullName>
    </recommendedName>
</protein>
<evidence type="ECO:0000256" key="1">
    <source>
        <dbReference type="ARBA" id="ARBA00004167"/>
    </source>
</evidence>
<keyword evidence="9" id="KW-1185">Reference proteome</keyword>
<dbReference type="EMBL" id="LLXE01000131">
    <property type="protein sequence ID" value="KUM61540.1"/>
    <property type="molecule type" value="Genomic_DNA"/>
</dbReference>
<comment type="caution">
    <text evidence="8">The sequence shown here is derived from an EMBL/GenBank/DDBJ whole genome shotgun (WGS) entry which is preliminary data.</text>
</comment>
<proteinExistence type="predicted"/>
<evidence type="ECO:0000256" key="5">
    <source>
        <dbReference type="SAM" id="MobiDB-lite"/>
    </source>
</evidence>
<dbReference type="PANTHER" id="PTHR15549">
    <property type="entry name" value="PAIRED IMMUNOGLOBULIN-LIKE TYPE 2 RECEPTOR"/>
    <property type="match status" value="1"/>
</dbReference>
<evidence type="ECO:0000313" key="8">
    <source>
        <dbReference type="EMBL" id="KUM61540.1"/>
    </source>
</evidence>
<keyword evidence="4 6" id="KW-0472">Membrane</keyword>
<dbReference type="STRING" id="48697.A0A101MJE3"/>
<organism evidence="8 9">
    <name type="scientific">Penicillium freii</name>
    <dbReference type="NCBI Taxonomy" id="48697"/>
    <lineage>
        <taxon>Eukaryota</taxon>
        <taxon>Fungi</taxon>
        <taxon>Dikarya</taxon>
        <taxon>Ascomycota</taxon>
        <taxon>Pezizomycotina</taxon>
        <taxon>Eurotiomycetes</taxon>
        <taxon>Eurotiomycetidae</taxon>
        <taxon>Eurotiales</taxon>
        <taxon>Aspergillaceae</taxon>
        <taxon>Penicillium</taxon>
    </lineage>
</organism>
<feature type="compositionally biased region" description="Low complexity" evidence="5">
    <location>
        <begin position="272"/>
        <end position="281"/>
    </location>
</feature>
<evidence type="ECO:0000256" key="4">
    <source>
        <dbReference type="ARBA" id="ARBA00023136"/>
    </source>
</evidence>
<dbReference type="GO" id="GO:0071944">
    <property type="term" value="C:cell periphery"/>
    <property type="evidence" value="ECO:0007669"/>
    <property type="project" value="UniProtKB-ARBA"/>
</dbReference>
<name>A0A101MJE3_PENFR</name>
<evidence type="ECO:0000256" key="2">
    <source>
        <dbReference type="ARBA" id="ARBA00022692"/>
    </source>
</evidence>